<evidence type="ECO:0000313" key="2">
    <source>
        <dbReference type="Proteomes" id="UP001177021"/>
    </source>
</evidence>
<gene>
    <name evidence="1" type="ORF">MILVUS5_LOCUS25120</name>
</gene>
<organism evidence="1 2">
    <name type="scientific">Trifolium pratense</name>
    <name type="common">Red clover</name>
    <dbReference type="NCBI Taxonomy" id="57577"/>
    <lineage>
        <taxon>Eukaryota</taxon>
        <taxon>Viridiplantae</taxon>
        <taxon>Streptophyta</taxon>
        <taxon>Embryophyta</taxon>
        <taxon>Tracheophyta</taxon>
        <taxon>Spermatophyta</taxon>
        <taxon>Magnoliopsida</taxon>
        <taxon>eudicotyledons</taxon>
        <taxon>Gunneridae</taxon>
        <taxon>Pentapetalae</taxon>
        <taxon>rosids</taxon>
        <taxon>fabids</taxon>
        <taxon>Fabales</taxon>
        <taxon>Fabaceae</taxon>
        <taxon>Papilionoideae</taxon>
        <taxon>50 kb inversion clade</taxon>
        <taxon>NPAAA clade</taxon>
        <taxon>Hologalegina</taxon>
        <taxon>IRL clade</taxon>
        <taxon>Trifolieae</taxon>
        <taxon>Trifolium</taxon>
    </lineage>
</organism>
<protein>
    <submittedName>
        <fullName evidence="1">Uncharacterized protein</fullName>
    </submittedName>
</protein>
<evidence type="ECO:0000313" key="1">
    <source>
        <dbReference type="EMBL" id="CAJ2658808.1"/>
    </source>
</evidence>
<accession>A0ACB0KQN1</accession>
<dbReference type="EMBL" id="CASHSV030000311">
    <property type="protein sequence ID" value="CAJ2658808.1"/>
    <property type="molecule type" value="Genomic_DNA"/>
</dbReference>
<reference evidence="1" key="1">
    <citation type="submission" date="2023-10" db="EMBL/GenBank/DDBJ databases">
        <authorList>
            <person name="Rodriguez Cubillos JULIANA M."/>
            <person name="De Vega J."/>
        </authorList>
    </citation>
    <scope>NUCLEOTIDE SEQUENCE</scope>
</reference>
<proteinExistence type="predicted"/>
<keyword evidence="2" id="KW-1185">Reference proteome</keyword>
<comment type="caution">
    <text evidence="1">The sequence shown here is derived from an EMBL/GenBank/DDBJ whole genome shotgun (WGS) entry which is preliminary data.</text>
</comment>
<name>A0ACB0KQN1_TRIPR</name>
<dbReference type="Proteomes" id="UP001177021">
    <property type="component" value="Unassembled WGS sequence"/>
</dbReference>
<sequence length="464" mass="52005">MGWPRDNRSIVRFSQSFSRFKSDVYDIHKFDVGTKNAILEASLSVASLISRTGDKLVYIGSGTIIECEACDESFVATILTSATLLQGPAGQSSIPPNLEIDVYLSSGKLYQGQVLTYDFHYNITTINIKSDALLATAKFRCVDDSLAIDSNTSGLADVDLLLHGDEETGSTRYNLFPGELLIALARYSQEPHEIMAAPGFFSCDHLGHHCKELLSTTCTVNWAAVGGPVINCYGEVIGVSFFICPFDAFLPINIALKCLEDLKENRQVPRPWLGACVANLYTSKLEKLDELTRTYPHVVKGAIVEQIMNVRTRACVKRTKVCHWTFWSVRKWLMARVLLEKIKKRKRIQTRDTKMKIKKKKRIQTRDRKMKIIKSPACSAGLCCDDVIIRCDGNSVGGPLELTEALWNNEGKPVELIVIRPRIGQLKLTVTVGTSPKMKRWHIPGVEFFWTLEEQLALERKGKS</sequence>